<sequence>MEDTSIELKNVMHWKTEMVRFMMAYKFAVEEVSTKISILQQEFQQIHDYNPIEHVKSRVKSPESTFKKVQKKKLPLNLPVIRENIRDIAGIRINCSFVSDIHRVADMLTQQKDITLIEKKDYIQNPKTNGYKSLHLIVQIPIFMSDRVENVYAEIQIRTIAMDFWASLEHKIYYKYNKAIPKSLRDDLRDAAVTANELDERMERIHKEVSQLKEDDHQNGNGEKPIIFPPEFLSMLAENEDKS</sequence>
<gene>
    <name evidence="4" type="ORF">SAMN04487943_10556</name>
</gene>
<dbReference type="PANTHER" id="PTHR47837:SF2">
    <property type="entry name" value="GTP PYROPHOSPHOKINASE YWAC"/>
    <property type="match status" value="1"/>
</dbReference>
<dbReference type="Gene3D" id="3.30.460.10">
    <property type="entry name" value="Beta Polymerase, domain 2"/>
    <property type="match status" value="1"/>
</dbReference>
<evidence type="ECO:0000256" key="2">
    <source>
        <dbReference type="SAM" id="Coils"/>
    </source>
</evidence>
<dbReference type="InterPro" id="IPR007685">
    <property type="entry name" value="RelA_SpoT"/>
</dbReference>
<keyword evidence="5" id="KW-1185">Reference proteome</keyword>
<dbReference type="OrthoDB" id="9789634at2"/>
<dbReference type="RefSeq" id="WP_091483626.1">
    <property type="nucleotide sequence ID" value="NZ_FOTR01000005.1"/>
</dbReference>
<name>A0A1I4LJG8_9BACI</name>
<organism evidence="4 5">
    <name type="scientific">Gracilibacillus orientalis</name>
    <dbReference type="NCBI Taxonomy" id="334253"/>
    <lineage>
        <taxon>Bacteria</taxon>
        <taxon>Bacillati</taxon>
        <taxon>Bacillota</taxon>
        <taxon>Bacilli</taxon>
        <taxon>Bacillales</taxon>
        <taxon>Bacillaceae</taxon>
        <taxon>Gracilibacillus</taxon>
    </lineage>
</organism>
<dbReference type="InterPro" id="IPR052366">
    <property type="entry name" value="GTP_Pyrophosphokinase"/>
</dbReference>
<dbReference type="CDD" id="cd05399">
    <property type="entry name" value="NT_Rel-Spo_like"/>
    <property type="match status" value="1"/>
</dbReference>
<dbReference type="PANTHER" id="PTHR47837">
    <property type="entry name" value="GTP PYROPHOSPHOKINASE YJBM"/>
    <property type="match status" value="1"/>
</dbReference>
<dbReference type="EMBL" id="FOTR01000005">
    <property type="protein sequence ID" value="SFL91069.1"/>
    <property type="molecule type" value="Genomic_DNA"/>
</dbReference>
<comment type="pathway">
    <text evidence="1">Purine metabolism; ppGpp biosynthesis; ppGpp from GTP: step 1/2.</text>
</comment>
<dbReference type="InterPro" id="IPR043519">
    <property type="entry name" value="NT_sf"/>
</dbReference>
<feature type="coiled-coil region" evidence="2">
    <location>
        <begin position="188"/>
        <end position="215"/>
    </location>
</feature>
<dbReference type="GO" id="GO:0015970">
    <property type="term" value="P:guanosine tetraphosphate biosynthetic process"/>
    <property type="evidence" value="ECO:0007669"/>
    <property type="project" value="UniProtKB-UniPathway"/>
</dbReference>
<protein>
    <submittedName>
        <fullName evidence="4">Putative GTP pyrophosphokinase</fullName>
    </submittedName>
</protein>
<dbReference type="Gene3D" id="1.10.287.860">
    <property type="entry name" value="Nucleotidyltransferase"/>
    <property type="match status" value="1"/>
</dbReference>
<evidence type="ECO:0000259" key="3">
    <source>
        <dbReference type="SMART" id="SM00954"/>
    </source>
</evidence>
<evidence type="ECO:0000256" key="1">
    <source>
        <dbReference type="ARBA" id="ARBA00004976"/>
    </source>
</evidence>
<reference evidence="5" key="1">
    <citation type="submission" date="2016-10" db="EMBL/GenBank/DDBJ databases">
        <authorList>
            <person name="Varghese N."/>
            <person name="Submissions S."/>
        </authorList>
    </citation>
    <scope>NUCLEOTIDE SEQUENCE [LARGE SCALE GENOMIC DNA]</scope>
    <source>
        <strain evidence="5">CGMCC 1.4250</strain>
    </source>
</reference>
<dbReference type="Pfam" id="PF04607">
    <property type="entry name" value="RelA_SpoT"/>
    <property type="match status" value="1"/>
</dbReference>
<dbReference type="GO" id="GO:0016301">
    <property type="term" value="F:kinase activity"/>
    <property type="evidence" value="ECO:0007669"/>
    <property type="project" value="UniProtKB-KW"/>
</dbReference>
<dbReference type="STRING" id="334253.SAMN04487943_10556"/>
<dbReference type="SMART" id="SM00954">
    <property type="entry name" value="RelA_SpoT"/>
    <property type="match status" value="1"/>
</dbReference>
<keyword evidence="4" id="KW-0418">Kinase</keyword>
<dbReference type="AlphaFoldDB" id="A0A1I4LJG8"/>
<dbReference type="UniPathway" id="UPA00908">
    <property type="reaction ID" value="UER00884"/>
</dbReference>
<evidence type="ECO:0000313" key="4">
    <source>
        <dbReference type="EMBL" id="SFL91069.1"/>
    </source>
</evidence>
<dbReference type="SUPFAM" id="SSF81301">
    <property type="entry name" value="Nucleotidyltransferase"/>
    <property type="match status" value="1"/>
</dbReference>
<evidence type="ECO:0000313" key="5">
    <source>
        <dbReference type="Proteomes" id="UP000198565"/>
    </source>
</evidence>
<keyword evidence="4" id="KW-0808">Transferase</keyword>
<feature type="domain" description="RelA/SpoT" evidence="3">
    <location>
        <begin position="57"/>
        <end position="180"/>
    </location>
</feature>
<proteinExistence type="predicted"/>
<accession>A0A1I4LJG8</accession>
<dbReference type="Proteomes" id="UP000198565">
    <property type="component" value="Unassembled WGS sequence"/>
</dbReference>
<keyword evidence="2" id="KW-0175">Coiled coil</keyword>